<keyword evidence="5" id="KW-0560">Oxidoreductase</keyword>
<dbReference type="AlphaFoldDB" id="A0A9N9LXP8"/>
<dbReference type="Pfam" id="PF08031">
    <property type="entry name" value="BBE"/>
    <property type="match status" value="1"/>
</dbReference>
<sequence>MSPKYAKDQPAGFTNRIENVAIVGVGGQVGSYITKHLINTKKHVITAITRSDSTSEFPESVKVAKVDYDNEQSLIDALQGQKFLIISLAVMAPKDTEQKLIKAAAAAGVPWILPNSYTADLENKRLCNENLNGAGVLASIDAIENAGVSSSVALVSSYWYEFSLAVPAHYGFDITAKKVELIDDGNTKINTTTWDQCGRAIAVLLSLKELPENEKDDSVTLSRWRNESLYVSSFLVSQRDMLASLNRVLGTKDRLGDPVGAAPGTLQPRPDSAPILCQLRSVKLSVKHKLPFFATGGGHGTGSGYGTVQNAVNVDLQNFNSVQIDAANDELTMGGGTASAQIYGPLYELGKELRKRKPCHFWDFVSPSSAALTRATHTATGNSPCVGLVGLTIGGGIGTLQGKHGLALDSLLSVRMVTAKGDILTASKTVNKDLFWAIRGAGANFGIITSATYRIYNATNEGMVVNADFEFHGSLSRQVWNVIKSFDKYIAPELSVICSAGWNPTTNQSEINVNAVYYGSEVQAKKYLARFIELSWSRSKISSVRWPELSDAAQFGQEGKASCITGNHVNIYTVGLGQTDTETLQTVFEKLIAFAKSHAGFNGRFGMQRYSNVATMATPQHETVYPWREIKTQVLLRNWYKDPSLDVDVDPFMREVRSLLASTSGFNEVQPYLNYAHGDEGPKAWYGVSLPKLMKLKSKWDPSSLFGRACPVPFHAGSD</sequence>
<name>A0A9N9LXP8_9HELO</name>
<dbReference type="InterPro" id="IPR036318">
    <property type="entry name" value="FAD-bd_PCMH-like_sf"/>
</dbReference>
<dbReference type="Gene3D" id="3.30.465.10">
    <property type="match status" value="2"/>
</dbReference>
<dbReference type="InterPro" id="IPR016166">
    <property type="entry name" value="FAD-bd_PCMH"/>
</dbReference>
<keyword evidence="3" id="KW-0732">Signal</keyword>
<evidence type="ECO:0000256" key="5">
    <source>
        <dbReference type="ARBA" id="ARBA00023002"/>
    </source>
</evidence>
<dbReference type="EMBL" id="CAJVRM010000308">
    <property type="protein sequence ID" value="CAG8979386.1"/>
    <property type="molecule type" value="Genomic_DNA"/>
</dbReference>
<proteinExistence type="inferred from homology"/>
<evidence type="ECO:0000256" key="1">
    <source>
        <dbReference type="ARBA" id="ARBA00005466"/>
    </source>
</evidence>
<evidence type="ECO:0000313" key="7">
    <source>
        <dbReference type="EMBL" id="CAG8979386.1"/>
    </source>
</evidence>
<dbReference type="Proteomes" id="UP000701801">
    <property type="component" value="Unassembled WGS sequence"/>
</dbReference>
<dbReference type="InterPro" id="IPR036291">
    <property type="entry name" value="NAD(P)-bd_dom_sf"/>
</dbReference>
<evidence type="ECO:0000256" key="2">
    <source>
        <dbReference type="ARBA" id="ARBA00022630"/>
    </source>
</evidence>
<dbReference type="Pfam" id="PF05368">
    <property type="entry name" value="NmrA"/>
    <property type="match status" value="1"/>
</dbReference>
<dbReference type="OrthoDB" id="415825at2759"/>
<dbReference type="Gene3D" id="3.40.462.20">
    <property type="match status" value="1"/>
</dbReference>
<dbReference type="InterPro" id="IPR008030">
    <property type="entry name" value="NmrA-like"/>
</dbReference>
<evidence type="ECO:0000256" key="4">
    <source>
        <dbReference type="ARBA" id="ARBA00022827"/>
    </source>
</evidence>
<reference evidence="7" key="1">
    <citation type="submission" date="2021-07" db="EMBL/GenBank/DDBJ databases">
        <authorList>
            <person name="Durling M."/>
        </authorList>
    </citation>
    <scope>NUCLEOTIDE SEQUENCE</scope>
</reference>
<dbReference type="PROSITE" id="PS51387">
    <property type="entry name" value="FAD_PCMH"/>
    <property type="match status" value="1"/>
</dbReference>
<accession>A0A9N9LXP8</accession>
<keyword evidence="8" id="KW-1185">Reference proteome</keyword>
<keyword evidence="2" id="KW-0285">Flavoprotein</keyword>
<dbReference type="PANTHER" id="PTHR42973:SF32">
    <property type="entry name" value="FAD-LINKED OXIDOREDUCTASE AFOF"/>
    <property type="match status" value="1"/>
</dbReference>
<dbReference type="SUPFAM" id="SSF51735">
    <property type="entry name" value="NAD(P)-binding Rossmann-fold domains"/>
    <property type="match status" value="1"/>
</dbReference>
<comment type="similarity">
    <text evidence="1">Belongs to the oxygen-dependent FAD-linked oxidoreductase family.</text>
</comment>
<evidence type="ECO:0000259" key="6">
    <source>
        <dbReference type="PROSITE" id="PS51387"/>
    </source>
</evidence>
<dbReference type="InterPro" id="IPR050416">
    <property type="entry name" value="FAD-linked_Oxidoreductase"/>
</dbReference>
<evidence type="ECO:0000256" key="3">
    <source>
        <dbReference type="ARBA" id="ARBA00022729"/>
    </source>
</evidence>
<protein>
    <recommendedName>
        <fullName evidence="6">FAD-binding PCMH-type domain-containing protein</fullName>
    </recommendedName>
</protein>
<comment type="caution">
    <text evidence="7">The sequence shown here is derived from an EMBL/GenBank/DDBJ whole genome shotgun (WGS) entry which is preliminary data.</text>
</comment>
<feature type="domain" description="FAD-binding PCMH-type" evidence="6">
    <location>
        <begin position="259"/>
        <end position="458"/>
    </location>
</feature>
<dbReference type="InterPro" id="IPR016169">
    <property type="entry name" value="FAD-bd_PCMH_sub2"/>
</dbReference>
<evidence type="ECO:0000313" key="8">
    <source>
        <dbReference type="Proteomes" id="UP000701801"/>
    </source>
</evidence>
<dbReference type="InterPro" id="IPR012951">
    <property type="entry name" value="BBE"/>
</dbReference>
<dbReference type="GO" id="GO:0071949">
    <property type="term" value="F:FAD binding"/>
    <property type="evidence" value="ECO:0007669"/>
    <property type="project" value="InterPro"/>
</dbReference>
<gene>
    <name evidence="7" type="ORF">HYALB_00010273</name>
</gene>
<dbReference type="Gene3D" id="3.40.50.720">
    <property type="entry name" value="NAD(P)-binding Rossmann-like Domain"/>
    <property type="match status" value="1"/>
</dbReference>
<keyword evidence="4" id="KW-0274">FAD</keyword>
<dbReference type="PANTHER" id="PTHR42973">
    <property type="entry name" value="BINDING OXIDOREDUCTASE, PUTATIVE (AFU_ORTHOLOGUE AFUA_1G17690)-RELATED"/>
    <property type="match status" value="1"/>
</dbReference>
<organism evidence="7 8">
    <name type="scientific">Hymenoscyphus albidus</name>
    <dbReference type="NCBI Taxonomy" id="595503"/>
    <lineage>
        <taxon>Eukaryota</taxon>
        <taxon>Fungi</taxon>
        <taxon>Dikarya</taxon>
        <taxon>Ascomycota</taxon>
        <taxon>Pezizomycotina</taxon>
        <taxon>Leotiomycetes</taxon>
        <taxon>Helotiales</taxon>
        <taxon>Helotiaceae</taxon>
        <taxon>Hymenoscyphus</taxon>
    </lineage>
</organism>
<dbReference type="SUPFAM" id="SSF56176">
    <property type="entry name" value="FAD-binding/transporter-associated domain-like"/>
    <property type="match status" value="1"/>
</dbReference>
<dbReference type="GO" id="GO:0016491">
    <property type="term" value="F:oxidoreductase activity"/>
    <property type="evidence" value="ECO:0007669"/>
    <property type="project" value="UniProtKB-KW"/>
</dbReference>